<proteinExistence type="predicted"/>
<keyword evidence="1" id="KW-0812">Transmembrane</keyword>
<dbReference type="EMBL" id="AXCM01000903">
    <property type="status" value="NOT_ANNOTATED_CDS"/>
    <property type="molecule type" value="Genomic_DNA"/>
</dbReference>
<dbReference type="VEuPathDB" id="VectorBase:ACUA024861"/>
<organism evidence="2 3">
    <name type="scientific">Anopheles culicifacies</name>
    <dbReference type="NCBI Taxonomy" id="139723"/>
    <lineage>
        <taxon>Eukaryota</taxon>
        <taxon>Metazoa</taxon>
        <taxon>Ecdysozoa</taxon>
        <taxon>Arthropoda</taxon>
        <taxon>Hexapoda</taxon>
        <taxon>Insecta</taxon>
        <taxon>Pterygota</taxon>
        <taxon>Neoptera</taxon>
        <taxon>Endopterygota</taxon>
        <taxon>Diptera</taxon>
        <taxon>Nematocera</taxon>
        <taxon>Culicoidea</taxon>
        <taxon>Culicidae</taxon>
        <taxon>Anophelinae</taxon>
        <taxon>Anopheles</taxon>
        <taxon>culicifacies species complex</taxon>
    </lineage>
</organism>
<feature type="transmembrane region" description="Helical" evidence="1">
    <location>
        <begin position="95"/>
        <end position="116"/>
    </location>
</feature>
<evidence type="ECO:0000313" key="3">
    <source>
        <dbReference type="Proteomes" id="UP000075883"/>
    </source>
</evidence>
<reference evidence="3" key="1">
    <citation type="submission" date="2013-09" db="EMBL/GenBank/DDBJ databases">
        <title>The Genome Sequence of Anopheles culicifacies species A.</title>
        <authorList>
            <consortium name="The Broad Institute Genomics Platform"/>
            <person name="Neafsey D.E."/>
            <person name="Besansky N."/>
            <person name="Howell P."/>
            <person name="Walton C."/>
            <person name="Young S.K."/>
            <person name="Zeng Q."/>
            <person name="Gargeya S."/>
            <person name="Fitzgerald M."/>
            <person name="Haas B."/>
            <person name="Abouelleil A."/>
            <person name="Allen A.W."/>
            <person name="Alvarado L."/>
            <person name="Arachchi H.M."/>
            <person name="Berlin A.M."/>
            <person name="Chapman S.B."/>
            <person name="Gainer-Dewar J."/>
            <person name="Goldberg J."/>
            <person name="Griggs A."/>
            <person name="Gujja S."/>
            <person name="Hansen M."/>
            <person name="Howarth C."/>
            <person name="Imamovic A."/>
            <person name="Ireland A."/>
            <person name="Larimer J."/>
            <person name="McCowan C."/>
            <person name="Murphy C."/>
            <person name="Pearson M."/>
            <person name="Poon T.W."/>
            <person name="Priest M."/>
            <person name="Roberts A."/>
            <person name="Saif S."/>
            <person name="Shea T."/>
            <person name="Sisk P."/>
            <person name="Sykes S."/>
            <person name="Wortman J."/>
            <person name="Nusbaum C."/>
            <person name="Birren B."/>
        </authorList>
    </citation>
    <scope>NUCLEOTIDE SEQUENCE [LARGE SCALE GENOMIC DNA]</scope>
    <source>
        <strain evidence="3">A-37</strain>
    </source>
</reference>
<accession>A0A182MRZ9</accession>
<keyword evidence="3" id="KW-1185">Reference proteome</keyword>
<sequence>MGENKNPFQCFFICSRYASGRDGWLQGVDDLCSRSNRWLMTDNRIESANIVGRIVDDTFRAVRFHRAVLATYPISVAYFLLALDVSRKLITHSVPVAVIVAIVIRFTTILLILVLVATRVPLIVVEVIIVARGSCIIIIRSGLIQPILRSTSQLLSVLLSTSTSQQKRKCDE</sequence>
<keyword evidence="1" id="KW-0472">Membrane</keyword>
<name>A0A182MRZ9_9DIPT</name>
<evidence type="ECO:0000256" key="1">
    <source>
        <dbReference type="SAM" id="Phobius"/>
    </source>
</evidence>
<evidence type="ECO:0000313" key="2">
    <source>
        <dbReference type="EnsemblMetazoa" id="ACUA024861-PA"/>
    </source>
</evidence>
<dbReference type="Proteomes" id="UP000075883">
    <property type="component" value="Unassembled WGS sequence"/>
</dbReference>
<feature type="transmembrane region" description="Helical" evidence="1">
    <location>
        <begin position="64"/>
        <end position="83"/>
    </location>
</feature>
<dbReference type="EnsemblMetazoa" id="ACUA024861-RA">
    <property type="protein sequence ID" value="ACUA024861-PA"/>
    <property type="gene ID" value="ACUA024861"/>
</dbReference>
<feature type="transmembrane region" description="Helical" evidence="1">
    <location>
        <begin position="122"/>
        <end position="143"/>
    </location>
</feature>
<dbReference type="AlphaFoldDB" id="A0A182MRZ9"/>
<protein>
    <submittedName>
        <fullName evidence="2">Uncharacterized protein</fullName>
    </submittedName>
</protein>
<reference evidence="2" key="2">
    <citation type="submission" date="2020-05" db="UniProtKB">
        <authorList>
            <consortium name="EnsemblMetazoa"/>
        </authorList>
    </citation>
    <scope>IDENTIFICATION</scope>
    <source>
        <strain evidence="2">A-37</strain>
    </source>
</reference>
<keyword evidence="1" id="KW-1133">Transmembrane helix</keyword>